<proteinExistence type="inferred from homology"/>
<dbReference type="NCBIfam" id="TIGR01730">
    <property type="entry name" value="RND_mfp"/>
    <property type="match status" value="1"/>
</dbReference>
<feature type="domain" description="Multidrug resistance protein MdtA-like alpha-helical hairpin" evidence="8">
    <location>
        <begin position="94"/>
        <end position="163"/>
    </location>
</feature>
<dbReference type="Gene3D" id="2.40.420.20">
    <property type="match status" value="1"/>
</dbReference>
<evidence type="ECO:0000259" key="11">
    <source>
        <dbReference type="Pfam" id="PF25989"/>
    </source>
</evidence>
<dbReference type="RefSeq" id="WP_377331805.1">
    <property type="nucleotide sequence ID" value="NZ_JBHSGB010000004.1"/>
</dbReference>
<dbReference type="InterPro" id="IPR058625">
    <property type="entry name" value="MdtA-like_BSH"/>
</dbReference>
<keyword evidence="5" id="KW-0472">Membrane</keyword>
<evidence type="ECO:0000256" key="1">
    <source>
        <dbReference type="ARBA" id="ARBA00004236"/>
    </source>
</evidence>
<dbReference type="Pfam" id="PF25989">
    <property type="entry name" value="YknX_C"/>
    <property type="match status" value="1"/>
</dbReference>
<dbReference type="Proteomes" id="UP001595962">
    <property type="component" value="Unassembled WGS sequence"/>
</dbReference>
<dbReference type="InterPro" id="IPR058624">
    <property type="entry name" value="MdtA-like_HH"/>
</dbReference>
<dbReference type="Gene3D" id="2.40.30.170">
    <property type="match status" value="1"/>
</dbReference>
<dbReference type="Gene3D" id="1.10.287.470">
    <property type="entry name" value="Helix hairpin bin"/>
    <property type="match status" value="1"/>
</dbReference>
<evidence type="ECO:0000313" key="12">
    <source>
        <dbReference type="EMBL" id="MFC4654095.1"/>
    </source>
</evidence>
<dbReference type="SUPFAM" id="SSF111369">
    <property type="entry name" value="HlyD-like secretion proteins"/>
    <property type="match status" value="1"/>
</dbReference>
<evidence type="ECO:0000256" key="7">
    <source>
        <dbReference type="SAM" id="SignalP"/>
    </source>
</evidence>
<evidence type="ECO:0000256" key="6">
    <source>
        <dbReference type="SAM" id="Coils"/>
    </source>
</evidence>
<reference evidence="13" key="1">
    <citation type="journal article" date="2019" name="Int. J. Syst. Evol. Microbiol.">
        <title>The Global Catalogue of Microorganisms (GCM) 10K type strain sequencing project: providing services to taxonomists for standard genome sequencing and annotation.</title>
        <authorList>
            <consortium name="The Broad Institute Genomics Platform"/>
            <consortium name="The Broad Institute Genome Sequencing Center for Infectious Disease"/>
            <person name="Wu L."/>
            <person name="Ma J."/>
        </authorList>
    </citation>
    <scope>NUCLEOTIDE SEQUENCE [LARGE SCALE GENOMIC DNA]</scope>
    <source>
        <strain evidence="13">DT28</strain>
    </source>
</reference>
<evidence type="ECO:0000256" key="5">
    <source>
        <dbReference type="ARBA" id="ARBA00023136"/>
    </source>
</evidence>
<feature type="coiled-coil region" evidence="6">
    <location>
        <begin position="132"/>
        <end position="159"/>
    </location>
</feature>
<evidence type="ECO:0000256" key="2">
    <source>
        <dbReference type="ARBA" id="ARBA00009477"/>
    </source>
</evidence>
<feature type="chain" id="PRO_5046399177" evidence="7">
    <location>
        <begin position="22"/>
        <end position="372"/>
    </location>
</feature>
<evidence type="ECO:0000259" key="9">
    <source>
        <dbReference type="Pfam" id="PF25917"/>
    </source>
</evidence>
<comment type="similarity">
    <text evidence="2">Belongs to the membrane fusion protein (MFP) (TC 8.A.1) family.</text>
</comment>
<evidence type="ECO:0000256" key="3">
    <source>
        <dbReference type="ARBA" id="ARBA00022475"/>
    </source>
</evidence>
<keyword evidence="3" id="KW-1003">Cell membrane</keyword>
<accession>A0ABV9JJM2</accession>
<keyword evidence="7" id="KW-0732">Signal</keyword>
<evidence type="ECO:0000259" key="8">
    <source>
        <dbReference type="Pfam" id="PF25876"/>
    </source>
</evidence>
<feature type="domain" description="Multidrug resistance protein MdtA-like beta-barrel" evidence="10">
    <location>
        <begin position="200"/>
        <end position="285"/>
    </location>
</feature>
<dbReference type="PANTHER" id="PTHR30469:SF12">
    <property type="entry name" value="MULTIDRUG RESISTANCE PROTEIN MDTA"/>
    <property type="match status" value="1"/>
</dbReference>
<keyword evidence="6" id="KW-0175">Coiled coil</keyword>
<dbReference type="Pfam" id="PF25876">
    <property type="entry name" value="HH_MFP_RND"/>
    <property type="match status" value="1"/>
</dbReference>
<name>A0ABV9JJM2_9GAMM</name>
<feature type="domain" description="Multidrug resistance protein MdtA-like barrel-sandwich hybrid" evidence="9">
    <location>
        <begin position="54"/>
        <end position="192"/>
    </location>
</feature>
<keyword evidence="13" id="KW-1185">Reference proteome</keyword>
<protein>
    <submittedName>
        <fullName evidence="12">Efflux RND transporter periplasmic adaptor subunit</fullName>
    </submittedName>
</protein>
<evidence type="ECO:0000313" key="13">
    <source>
        <dbReference type="Proteomes" id="UP001595962"/>
    </source>
</evidence>
<dbReference type="Gene3D" id="2.40.50.100">
    <property type="match status" value="1"/>
</dbReference>
<comment type="caution">
    <text evidence="12">The sequence shown here is derived from an EMBL/GenBank/DDBJ whole genome shotgun (WGS) entry which is preliminary data.</text>
</comment>
<organism evidence="12 13">
    <name type="scientific">Rheinheimera marina</name>
    <dbReference type="NCBI Taxonomy" id="1774958"/>
    <lineage>
        <taxon>Bacteria</taxon>
        <taxon>Pseudomonadati</taxon>
        <taxon>Pseudomonadota</taxon>
        <taxon>Gammaproteobacteria</taxon>
        <taxon>Chromatiales</taxon>
        <taxon>Chromatiaceae</taxon>
        <taxon>Rheinheimera</taxon>
    </lineage>
</organism>
<feature type="signal peptide" evidence="7">
    <location>
        <begin position="1"/>
        <end position="21"/>
    </location>
</feature>
<keyword evidence="4" id="KW-0997">Cell inner membrane</keyword>
<dbReference type="Pfam" id="PF25917">
    <property type="entry name" value="BSH_RND"/>
    <property type="match status" value="1"/>
</dbReference>
<dbReference type="InterPro" id="IPR058626">
    <property type="entry name" value="MdtA-like_b-barrel"/>
</dbReference>
<gene>
    <name evidence="12" type="ORF">ACFO3I_03540</name>
</gene>
<dbReference type="Pfam" id="PF25944">
    <property type="entry name" value="Beta-barrel_RND"/>
    <property type="match status" value="1"/>
</dbReference>
<evidence type="ECO:0000256" key="4">
    <source>
        <dbReference type="ARBA" id="ARBA00022519"/>
    </source>
</evidence>
<evidence type="ECO:0000259" key="10">
    <source>
        <dbReference type="Pfam" id="PF25944"/>
    </source>
</evidence>
<dbReference type="InterPro" id="IPR006143">
    <property type="entry name" value="RND_pump_MFP"/>
</dbReference>
<dbReference type="PANTHER" id="PTHR30469">
    <property type="entry name" value="MULTIDRUG RESISTANCE PROTEIN MDTA"/>
    <property type="match status" value="1"/>
</dbReference>
<feature type="domain" description="YknX-like C-terminal permuted SH3-like" evidence="11">
    <location>
        <begin position="291"/>
        <end position="357"/>
    </location>
</feature>
<dbReference type="InterPro" id="IPR058637">
    <property type="entry name" value="YknX-like_C"/>
</dbReference>
<sequence>MKINGALILVATLVSSTTVLAQQASKVPVRTAAVQQQDMQVWIRGIGRVKPLQSVEIRPQLDGLLQEILVNEGQMVRKGELLAVLDDRAIKAALEQAKAQQGVIKAQLDSARLDLQRYINLGKTQAVSQQVLDQQKALVQQQEAQLRSVEAAIQAQQVQLSYTRIMSPVTGQVGIRNVDAGNYVRSSDSSGLFSVVQLDPISVEMALPQSRLPQLQQLMQQTRQQQQVPVQAFMQDGAEVLAQGVLQVVDNKVAAGTGTIRVKADFANPDHKLWPEQTVVVALQQEKLASALTLPATAVVQGPEGPYVWLNDQGKAKTQPVQVLLQQQELVVISGVQLGQQVVVDGQNRLKPGAELAVTAEPRLAASKEPKP</sequence>
<comment type="subcellular location">
    <subcellularLocation>
        <location evidence="1">Cell membrane</location>
    </subcellularLocation>
</comment>
<dbReference type="EMBL" id="JBHSGB010000004">
    <property type="protein sequence ID" value="MFC4654095.1"/>
    <property type="molecule type" value="Genomic_DNA"/>
</dbReference>